<proteinExistence type="predicted"/>
<sequence>MLVNPESKGSIRDDLARFQALDKIPIRCIVTLCFYTRCSICSKNTTWLFLPELKRICGDCLDPETNAAMSYSAALTTYDVSEKDTADVVVLYWEDKDPEWKKKMGVNTRAKLVSKSVVKSIAIEKHGGEEKLATHLQYKKPASARRTRNGFPNTRLQPPTAGN</sequence>
<evidence type="ECO:0000313" key="3">
    <source>
        <dbReference type="Proteomes" id="UP001215280"/>
    </source>
</evidence>
<dbReference type="AlphaFoldDB" id="A0AAD7JMM7"/>
<reference evidence="2" key="1">
    <citation type="submission" date="2023-03" db="EMBL/GenBank/DDBJ databases">
        <title>Massive genome expansion in bonnet fungi (Mycena s.s.) driven by repeated elements and novel gene families across ecological guilds.</title>
        <authorList>
            <consortium name="Lawrence Berkeley National Laboratory"/>
            <person name="Harder C.B."/>
            <person name="Miyauchi S."/>
            <person name="Viragh M."/>
            <person name="Kuo A."/>
            <person name="Thoen E."/>
            <person name="Andreopoulos B."/>
            <person name="Lu D."/>
            <person name="Skrede I."/>
            <person name="Drula E."/>
            <person name="Henrissat B."/>
            <person name="Morin E."/>
            <person name="Kohler A."/>
            <person name="Barry K."/>
            <person name="LaButti K."/>
            <person name="Morin E."/>
            <person name="Salamov A."/>
            <person name="Lipzen A."/>
            <person name="Mereny Z."/>
            <person name="Hegedus B."/>
            <person name="Baldrian P."/>
            <person name="Stursova M."/>
            <person name="Weitz H."/>
            <person name="Taylor A."/>
            <person name="Grigoriev I.V."/>
            <person name="Nagy L.G."/>
            <person name="Martin F."/>
            <person name="Kauserud H."/>
        </authorList>
    </citation>
    <scope>NUCLEOTIDE SEQUENCE</scope>
    <source>
        <strain evidence="2">CBHHK188m</strain>
    </source>
</reference>
<evidence type="ECO:0000256" key="1">
    <source>
        <dbReference type="SAM" id="MobiDB-lite"/>
    </source>
</evidence>
<name>A0AAD7JMM7_9AGAR</name>
<comment type="caution">
    <text evidence="2">The sequence shown here is derived from an EMBL/GenBank/DDBJ whole genome shotgun (WGS) entry which is preliminary data.</text>
</comment>
<dbReference type="Proteomes" id="UP001215280">
    <property type="component" value="Unassembled WGS sequence"/>
</dbReference>
<protein>
    <submittedName>
        <fullName evidence="2">Uncharacterized protein</fullName>
    </submittedName>
</protein>
<dbReference type="EMBL" id="JARJLG010000028">
    <property type="protein sequence ID" value="KAJ7768123.1"/>
    <property type="molecule type" value="Genomic_DNA"/>
</dbReference>
<organism evidence="2 3">
    <name type="scientific">Mycena maculata</name>
    <dbReference type="NCBI Taxonomy" id="230809"/>
    <lineage>
        <taxon>Eukaryota</taxon>
        <taxon>Fungi</taxon>
        <taxon>Dikarya</taxon>
        <taxon>Basidiomycota</taxon>
        <taxon>Agaricomycotina</taxon>
        <taxon>Agaricomycetes</taxon>
        <taxon>Agaricomycetidae</taxon>
        <taxon>Agaricales</taxon>
        <taxon>Marasmiineae</taxon>
        <taxon>Mycenaceae</taxon>
        <taxon>Mycena</taxon>
    </lineage>
</organism>
<accession>A0AAD7JMM7</accession>
<keyword evidence="3" id="KW-1185">Reference proteome</keyword>
<feature type="compositionally biased region" description="Polar residues" evidence="1">
    <location>
        <begin position="150"/>
        <end position="163"/>
    </location>
</feature>
<evidence type="ECO:0000313" key="2">
    <source>
        <dbReference type="EMBL" id="KAJ7768123.1"/>
    </source>
</evidence>
<feature type="region of interest" description="Disordered" evidence="1">
    <location>
        <begin position="134"/>
        <end position="163"/>
    </location>
</feature>
<gene>
    <name evidence="2" type="ORF">DFH07DRAFT_306820</name>
</gene>